<comment type="similarity">
    <text evidence="1">Belongs to the tpcK family.</text>
</comment>
<accession>A0AAD7IVQ5</accession>
<evidence type="ECO:0000313" key="4">
    <source>
        <dbReference type="Proteomes" id="UP001215598"/>
    </source>
</evidence>
<dbReference type="InterPro" id="IPR011008">
    <property type="entry name" value="Dimeric_a/b-barrel"/>
</dbReference>
<dbReference type="Proteomes" id="UP001215598">
    <property type="component" value="Unassembled WGS sequence"/>
</dbReference>
<protein>
    <recommendedName>
        <fullName evidence="2">EthD domain-containing protein</fullName>
    </recommendedName>
</protein>
<dbReference type="AlphaFoldDB" id="A0AAD7IVQ5"/>
<gene>
    <name evidence="3" type="ORF">B0H16DRAFT_1844871</name>
</gene>
<dbReference type="InterPro" id="IPR009799">
    <property type="entry name" value="EthD_dom"/>
</dbReference>
<name>A0AAD7IVQ5_9AGAR</name>
<dbReference type="GO" id="GO:0016491">
    <property type="term" value="F:oxidoreductase activity"/>
    <property type="evidence" value="ECO:0007669"/>
    <property type="project" value="InterPro"/>
</dbReference>
<dbReference type="Pfam" id="PF07110">
    <property type="entry name" value="EthD"/>
    <property type="match status" value="1"/>
</dbReference>
<dbReference type="Gene3D" id="3.30.70.100">
    <property type="match status" value="1"/>
</dbReference>
<feature type="domain" description="EthD" evidence="2">
    <location>
        <begin position="19"/>
        <end position="112"/>
    </location>
</feature>
<keyword evidence="4" id="KW-1185">Reference proteome</keyword>
<dbReference type="SUPFAM" id="SSF54909">
    <property type="entry name" value="Dimeric alpha+beta barrel"/>
    <property type="match status" value="1"/>
</dbReference>
<organism evidence="3 4">
    <name type="scientific">Mycena metata</name>
    <dbReference type="NCBI Taxonomy" id="1033252"/>
    <lineage>
        <taxon>Eukaryota</taxon>
        <taxon>Fungi</taxon>
        <taxon>Dikarya</taxon>
        <taxon>Basidiomycota</taxon>
        <taxon>Agaricomycotina</taxon>
        <taxon>Agaricomycetes</taxon>
        <taxon>Agaricomycetidae</taxon>
        <taxon>Agaricales</taxon>
        <taxon>Marasmiineae</taxon>
        <taxon>Mycenaceae</taxon>
        <taxon>Mycena</taxon>
    </lineage>
</organism>
<evidence type="ECO:0000313" key="3">
    <source>
        <dbReference type="EMBL" id="KAJ7749699.1"/>
    </source>
</evidence>
<evidence type="ECO:0000256" key="1">
    <source>
        <dbReference type="ARBA" id="ARBA00005986"/>
    </source>
</evidence>
<proteinExistence type="inferred from homology"/>
<sequence length="129" mass="14720">MSSEFRPDRVRLAIMVIRKSGVSKEEFSRYWAEVHGPLFASLDIAKRSLLKYEQGHCNTTVFRSLQAAGMKVVECDGMVVFEAESYEKITEVLRSDEWQKVVVPDAEKFLDFGEAQFLPLDLVTLIDKA</sequence>
<reference evidence="3" key="1">
    <citation type="submission" date="2023-03" db="EMBL/GenBank/DDBJ databases">
        <title>Massive genome expansion in bonnet fungi (Mycena s.s.) driven by repeated elements and novel gene families across ecological guilds.</title>
        <authorList>
            <consortium name="Lawrence Berkeley National Laboratory"/>
            <person name="Harder C.B."/>
            <person name="Miyauchi S."/>
            <person name="Viragh M."/>
            <person name="Kuo A."/>
            <person name="Thoen E."/>
            <person name="Andreopoulos B."/>
            <person name="Lu D."/>
            <person name="Skrede I."/>
            <person name="Drula E."/>
            <person name="Henrissat B."/>
            <person name="Morin E."/>
            <person name="Kohler A."/>
            <person name="Barry K."/>
            <person name="LaButti K."/>
            <person name="Morin E."/>
            <person name="Salamov A."/>
            <person name="Lipzen A."/>
            <person name="Mereny Z."/>
            <person name="Hegedus B."/>
            <person name="Baldrian P."/>
            <person name="Stursova M."/>
            <person name="Weitz H."/>
            <person name="Taylor A."/>
            <person name="Grigoriev I.V."/>
            <person name="Nagy L.G."/>
            <person name="Martin F."/>
            <person name="Kauserud H."/>
        </authorList>
    </citation>
    <scope>NUCLEOTIDE SEQUENCE</scope>
    <source>
        <strain evidence="3">CBHHK182m</strain>
    </source>
</reference>
<evidence type="ECO:0000259" key="2">
    <source>
        <dbReference type="Pfam" id="PF07110"/>
    </source>
</evidence>
<dbReference type="EMBL" id="JARKIB010000068">
    <property type="protein sequence ID" value="KAJ7749699.1"/>
    <property type="molecule type" value="Genomic_DNA"/>
</dbReference>
<comment type="caution">
    <text evidence="3">The sequence shown here is derived from an EMBL/GenBank/DDBJ whole genome shotgun (WGS) entry which is preliminary data.</text>
</comment>